<feature type="transmembrane region" description="Helical" evidence="1">
    <location>
        <begin position="219"/>
        <end position="240"/>
    </location>
</feature>
<evidence type="ECO:0008006" key="4">
    <source>
        <dbReference type="Google" id="ProtNLM"/>
    </source>
</evidence>
<accession>A0A1B8Y281</accession>
<evidence type="ECO:0000256" key="2">
    <source>
        <dbReference type="SAM" id="SignalP"/>
    </source>
</evidence>
<reference evidence="3" key="1">
    <citation type="submission" date="2009-11" db="EMBL/GenBank/DDBJ databases">
        <authorList>
            <consortium name="US DOE Joint Genome Institute (JGI-PGF)"/>
            <person name="Ottilar R."/>
            <person name="Schmutz J."/>
            <person name="Salamov A."/>
            <person name="Cheng J.F."/>
            <person name="Lucas S."/>
            <person name="Pitluck S."/>
            <person name="Gundlach H."/>
            <person name="Guo Y."/>
            <person name="Haberer G."/>
            <person name="Nasrallah J."/>
            <person name="Mayer K.F.X."/>
            <person name="van de Peer Y."/>
            <person name="Weigel D."/>
            <person name="Grigoriev I.V."/>
        </authorList>
    </citation>
    <scope>NUCLEOTIDE SEQUENCE</scope>
    <source>
        <strain evidence="3">Nigerian</strain>
    </source>
</reference>
<keyword evidence="1" id="KW-0812">Transmembrane</keyword>
<feature type="signal peptide" evidence="2">
    <location>
        <begin position="1"/>
        <end position="22"/>
    </location>
</feature>
<gene>
    <name evidence="3" type="ORF">XENTR_v90027593mg</name>
</gene>
<sequence length="285" mass="32355">MVLLRFLGLALVLLQLSGTLEAKLHYAVIFPSELVAPHSEQVCVHLSGAERDSRIQVTLNMAKQNLTVIEKILQQKLFFSCVTFEVPPPSEWDEVATMEILIENAGETVTNSSKVLVRKRRTSTFIQTDKALYKPGDTEWKRIAQWLNVTLKQGIAELSLPLSPTPLFGQYSINVGGIEHHFSVAGYALPTFEVVFLFPKAVFSNSEQFQLKICGRSVFVHYLCIEFIAKVLCNFTFILFQQRLYHVQYFPKSTNFIGWGIEHLSLVPHSCIVVLFRGKNEYGRN</sequence>
<evidence type="ECO:0000256" key="1">
    <source>
        <dbReference type="SAM" id="Phobius"/>
    </source>
</evidence>
<keyword evidence="1" id="KW-0472">Membrane</keyword>
<dbReference type="Gene3D" id="2.60.40.1940">
    <property type="match status" value="1"/>
</dbReference>
<evidence type="ECO:0000313" key="3">
    <source>
        <dbReference type="EMBL" id="OCA17028.1"/>
    </source>
</evidence>
<organism evidence="3">
    <name type="scientific">Xenopus tropicalis</name>
    <name type="common">Western clawed frog</name>
    <name type="synonym">Silurana tropicalis</name>
    <dbReference type="NCBI Taxonomy" id="8364"/>
    <lineage>
        <taxon>Eukaryota</taxon>
        <taxon>Metazoa</taxon>
        <taxon>Chordata</taxon>
        <taxon>Craniata</taxon>
        <taxon>Vertebrata</taxon>
        <taxon>Euteleostomi</taxon>
        <taxon>Amphibia</taxon>
        <taxon>Batrachia</taxon>
        <taxon>Anura</taxon>
        <taxon>Pipoidea</taxon>
        <taxon>Pipidae</taxon>
        <taxon>Xenopodinae</taxon>
        <taxon>Xenopus</taxon>
        <taxon>Silurana</taxon>
    </lineage>
</organism>
<protein>
    <recommendedName>
        <fullName evidence="4">Macroglobulin domain-containing protein</fullName>
    </recommendedName>
</protein>
<proteinExistence type="predicted"/>
<keyword evidence="1" id="KW-1133">Transmembrane helix</keyword>
<reference evidence="3" key="3">
    <citation type="submission" date="2016-05" db="EMBL/GenBank/DDBJ databases">
        <title>WGS assembly of Xenopus tropicalis.</title>
        <authorList>
            <person name="Sessions A."/>
            <person name="Jenkins J."/>
            <person name="Mitros T."/>
            <person name="Lyons J.T."/>
            <person name="Dichmann D.S."/>
            <person name="Robert J."/>
            <person name="Harland R.M."/>
            <person name="Rokhsar D.S."/>
        </authorList>
    </citation>
    <scope>NUCLEOTIDE SEQUENCE</scope>
    <source>
        <strain evidence="3">Nigerian</strain>
    </source>
</reference>
<reference evidence="3" key="2">
    <citation type="journal article" date="2010" name="Science">
        <title>The genome of the Western clawed frog Xenopus tropicalis.</title>
        <authorList>
            <person name="Hellsten U."/>
            <person name="Harland R.M."/>
            <person name="Gilchrist M.J."/>
            <person name="Hendrix D."/>
            <person name="Jurka J."/>
            <person name="Kapitonov V."/>
            <person name="Ovcharenko I."/>
            <person name="Putnam N.H."/>
            <person name="Shu S."/>
            <person name="Taher L."/>
            <person name="Blitz I.L."/>
            <person name="Blumberg B."/>
            <person name="Dichmann D.S."/>
            <person name="Dubchak I."/>
            <person name="Amaya E."/>
            <person name="Detter J.C."/>
            <person name="Fletcher R."/>
            <person name="Gerhard D.S."/>
            <person name="Goodstein D."/>
            <person name="Graves T."/>
            <person name="Grigoriev I.V."/>
            <person name="Grimwood J."/>
            <person name="Kawashima T."/>
            <person name="Lindquist E."/>
            <person name="Lucas S.M."/>
            <person name="Mead P.E."/>
            <person name="Mitros T."/>
            <person name="Ogino H."/>
            <person name="Ohta Y."/>
            <person name="Poliakov A.V."/>
            <person name="Pollet N."/>
            <person name="Robert J."/>
            <person name="Salamov A."/>
            <person name="Sater A.K."/>
            <person name="Schmutz J."/>
            <person name="Terry A."/>
            <person name="Vize P.D."/>
            <person name="Warren W.C."/>
            <person name="Wells D."/>
            <person name="Wills A."/>
            <person name="Wilson R.K."/>
            <person name="Zimmerman L.B."/>
            <person name="Zorn A.M."/>
            <person name="Grainger R."/>
            <person name="Grammer T."/>
            <person name="Khokha M.K."/>
            <person name="Richardson P.M."/>
            <person name="Rokhsar D.S."/>
        </authorList>
    </citation>
    <scope>NUCLEOTIDE SEQUENCE [LARGE SCALE GENOMIC DNA]</scope>
    <source>
        <strain evidence="3">Nigerian</strain>
    </source>
</reference>
<feature type="chain" id="PRO_5008619442" description="Macroglobulin domain-containing protein" evidence="2">
    <location>
        <begin position="23"/>
        <end position="285"/>
    </location>
</feature>
<keyword evidence="2" id="KW-0732">Signal</keyword>
<dbReference type="Gene3D" id="2.60.40.1930">
    <property type="match status" value="2"/>
</dbReference>
<dbReference type="AlphaFoldDB" id="A0A1B8Y281"/>
<name>A0A1B8Y281_XENTR</name>
<dbReference type="PANTHER" id="PTHR11412:SF184">
    <property type="entry name" value="ALPHA-2-MACROGLOBULIN"/>
    <property type="match status" value="1"/>
</dbReference>
<dbReference type="PANTHER" id="PTHR11412">
    <property type="entry name" value="MACROGLOBULIN / COMPLEMENT"/>
    <property type="match status" value="1"/>
</dbReference>
<dbReference type="InterPro" id="IPR050473">
    <property type="entry name" value="A2M/Complement_sys"/>
</dbReference>
<dbReference type="EMBL" id="KV460537">
    <property type="protein sequence ID" value="OCA17028.1"/>
    <property type="molecule type" value="Genomic_DNA"/>
</dbReference>